<dbReference type="Proteomes" id="UP000031408">
    <property type="component" value="Unassembled WGS sequence"/>
</dbReference>
<dbReference type="Pfam" id="PF00561">
    <property type="entry name" value="Abhydrolase_1"/>
    <property type="match status" value="1"/>
</dbReference>
<keyword evidence="2 4" id="KW-0378">Hydrolase</keyword>
<sequence>MLTSDSVQLYLKIAGKGIPCIFVHGGPGAWSFSFEAMGGNALEKNLAMYYFDQRGCGRSGSPANKDYSVERMVNDIEEIRMLSGVDKVYVMGHSFGGILAHSYALRYPQHVKGLVLLNSTLSINNSLINQIQFINKLLGENVMVTNRDSIMTPFMEAKSLLSKRHLDYKMLSDNKAAVDRLDSIDNCMPRNYTFAQNALSSPVYFRDFTTETQQVKMPVLVISGTKDNNIGPDHYKLFRYPNQKVVKISGGHILYYEKNREFVQAVTNWINR</sequence>
<dbReference type="PRINTS" id="PR00111">
    <property type="entry name" value="ABHYDROLASE"/>
</dbReference>
<dbReference type="GO" id="GO:0006508">
    <property type="term" value="P:proteolysis"/>
    <property type="evidence" value="ECO:0007669"/>
    <property type="project" value="InterPro"/>
</dbReference>
<name>A0A0C1L7L8_9BACT</name>
<evidence type="ECO:0000313" key="4">
    <source>
        <dbReference type="EMBL" id="KIC96167.1"/>
    </source>
</evidence>
<comment type="similarity">
    <text evidence="1">Belongs to the peptidase S33 family.</text>
</comment>
<dbReference type="Gene3D" id="3.40.50.1820">
    <property type="entry name" value="alpha/beta hydrolase"/>
    <property type="match status" value="1"/>
</dbReference>
<proteinExistence type="inferred from homology"/>
<dbReference type="InterPro" id="IPR050266">
    <property type="entry name" value="AB_hydrolase_sf"/>
</dbReference>
<dbReference type="EMBL" id="JSVC01000002">
    <property type="protein sequence ID" value="KIC96167.1"/>
    <property type="molecule type" value="Genomic_DNA"/>
</dbReference>
<dbReference type="InterPro" id="IPR029058">
    <property type="entry name" value="AB_hydrolase_fold"/>
</dbReference>
<organism evidence="4 5">
    <name type="scientific">Flavihumibacter solisilvae</name>
    <dbReference type="NCBI Taxonomy" id="1349421"/>
    <lineage>
        <taxon>Bacteria</taxon>
        <taxon>Pseudomonadati</taxon>
        <taxon>Bacteroidota</taxon>
        <taxon>Chitinophagia</taxon>
        <taxon>Chitinophagales</taxon>
        <taxon>Chitinophagaceae</taxon>
        <taxon>Flavihumibacter</taxon>
    </lineage>
</organism>
<gene>
    <name evidence="4" type="ORF">OI18_02150</name>
</gene>
<dbReference type="PRINTS" id="PR00793">
    <property type="entry name" value="PROAMNOPTASE"/>
</dbReference>
<keyword evidence="5" id="KW-1185">Reference proteome</keyword>
<comment type="caution">
    <text evidence="4">The sequence shown here is derived from an EMBL/GenBank/DDBJ whole genome shotgun (WGS) entry which is preliminary data.</text>
</comment>
<feature type="domain" description="AB hydrolase-1" evidence="3">
    <location>
        <begin position="21"/>
        <end position="124"/>
    </location>
</feature>
<dbReference type="PANTHER" id="PTHR43798">
    <property type="entry name" value="MONOACYLGLYCEROL LIPASE"/>
    <property type="match status" value="1"/>
</dbReference>
<protein>
    <submittedName>
        <fullName evidence="4">Alpha/beta hydrolase</fullName>
    </submittedName>
</protein>
<evidence type="ECO:0000256" key="1">
    <source>
        <dbReference type="ARBA" id="ARBA00010088"/>
    </source>
</evidence>
<dbReference type="STRING" id="1349421.OI18_02150"/>
<dbReference type="InterPro" id="IPR002410">
    <property type="entry name" value="Peptidase_S33"/>
</dbReference>
<accession>A0A0C1L7L8</accession>
<evidence type="ECO:0000259" key="3">
    <source>
        <dbReference type="Pfam" id="PF00561"/>
    </source>
</evidence>
<evidence type="ECO:0000256" key="2">
    <source>
        <dbReference type="ARBA" id="ARBA00022801"/>
    </source>
</evidence>
<dbReference type="InterPro" id="IPR000073">
    <property type="entry name" value="AB_hydrolase_1"/>
</dbReference>
<reference evidence="4 5" key="1">
    <citation type="submission" date="2014-11" db="EMBL/GenBank/DDBJ databases">
        <title>Genome sequence of Flavihumibacter solisilvae 3-3.</title>
        <authorList>
            <person name="Zhou G."/>
            <person name="Li M."/>
            <person name="Wang G."/>
        </authorList>
    </citation>
    <scope>NUCLEOTIDE SEQUENCE [LARGE SCALE GENOMIC DNA]</scope>
    <source>
        <strain evidence="4 5">3-3</strain>
    </source>
</reference>
<evidence type="ECO:0000313" key="5">
    <source>
        <dbReference type="Proteomes" id="UP000031408"/>
    </source>
</evidence>
<dbReference type="AlphaFoldDB" id="A0A0C1L7L8"/>
<dbReference type="GO" id="GO:0008233">
    <property type="term" value="F:peptidase activity"/>
    <property type="evidence" value="ECO:0007669"/>
    <property type="project" value="InterPro"/>
</dbReference>
<dbReference type="SUPFAM" id="SSF53474">
    <property type="entry name" value="alpha/beta-Hydrolases"/>
    <property type="match status" value="1"/>
</dbReference>